<dbReference type="KEGG" id="vg:19736109"/>
<dbReference type="RefSeq" id="YP_009044992.1">
    <property type="nucleotide sequence ID" value="NC_024390.1"/>
</dbReference>
<keyword evidence="1" id="KW-0812">Transmembrane</keyword>
<proteinExistence type="predicted"/>
<reference evidence="2 3" key="1">
    <citation type="journal article" date="2014" name="Int. J. Food Microbiol.">
        <title>Sequence and comparative analysis of Leuconostoc dairy bacteriophages.</title>
        <authorList>
            <person name="Kot W."/>
            <person name="Hansen L.H."/>
            <person name="Neve H."/>
            <person name="Hammer K."/>
            <person name="Jacobsen S."/>
            <person name="Pedersen P.D."/>
            <person name="Sorensen S.J."/>
            <person name="Heller K.J."/>
            <person name="Vogensen F.K."/>
        </authorList>
    </citation>
    <scope>NUCLEOTIDE SEQUENCE [LARGE SCALE GENOMIC DNA]</scope>
</reference>
<keyword evidence="1" id="KW-1133">Transmembrane helix</keyword>
<evidence type="ECO:0000256" key="1">
    <source>
        <dbReference type="SAM" id="Phobius"/>
    </source>
</evidence>
<accession>A0A059PAT8</accession>
<organism evidence="2 3">
    <name type="scientific">Leuconostoc phage LN03</name>
    <dbReference type="NCBI Taxonomy" id="1262515"/>
    <lineage>
        <taxon>Viruses</taxon>
        <taxon>Duplodnaviria</taxon>
        <taxon>Heunggongvirae</taxon>
        <taxon>Uroviricota</taxon>
        <taxon>Caudoviricetes</taxon>
        <taxon>Mccleskeyvirinae</taxon>
        <taxon>Limdunavirus</taxon>
        <taxon>Limdunavirus LN03</taxon>
    </lineage>
</organism>
<keyword evidence="1" id="KW-0472">Membrane</keyword>
<protein>
    <submittedName>
        <fullName evidence="2">Putative holin</fullName>
    </submittedName>
</protein>
<dbReference type="Proteomes" id="UP000201275">
    <property type="component" value="Segment"/>
</dbReference>
<keyword evidence="3" id="KW-1185">Reference proteome</keyword>
<gene>
    <name evidence="2" type="ORF">phiLN03_038</name>
</gene>
<evidence type="ECO:0000313" key="3">
    <source>
        <dbReference type="Proteomes" id="UP000201275"/>
    </source>
</evidence>
<name>A0A059PAT8_9CAUD</name>
<feature type="transmembrane region" description="Helical" evidence="1">
    <location>
        <begin position="6"/>
        <end position="26"/>
    </location>
</feature>
<dbReference type="OrthoDB" id="13752at10239"/>
<dbReference type="EMBL" id="KC013022">
    <property type="protein sequence ID" value="AFY98249.1"/>
    <property type="molecule type" value="Genomic_DNA"/>
</dbReference>
<dbReference type="GeneID" id="19736109"/>
<sequence>MTINNIIGLVQTAVGISLSIGLGYTVSNWFKTLATSAKNERVKFALTTASQVVLKAQEFIANGSVQQSDAVSNFLKRIKDNGYEKYFTEEQALAYVKQAYATNKANGSLDTVKSLVSDDALKAAESVIAPKNQTGFVTTTEVPAQ</sequence>
<evidence type="ECO:0000313" key="2">
    <source>
        <dbReference type="EMBL" id="AFY98249.1"/>
    </source>
</evidence>